<dbReference type="GeneTree" id="ENSGT00940000155836"/>
<dbReference type="FunFam" id="2.100.10.50:FF:000001">
    <property type="entry name" value="DENN domain containing 4C"/>
    <property type="match status" value="1"/>
</dbReference>
<dbReference type="Pfam" id="PF03456">
    <property type="entry name" value="uDENN"/>
    <property type="match status" value="1"/>
</dbReference>
<dbReference type="Pfam" id="PF13812">
    <property type="entry name" value="PPR_3"/>
    <property type="match status" value="1"/>
</dbReference>
<dbReference type="Pfam" id="PF03455">
    <property type="entry name" value="dDENN"/>
    <property type="match status" value="1"/>
</dbReference>
<dbReference type="GO" id="GO:0031410">
    <property type="term" value="C:cytoplasmic vesicle"/>
    <property type="evidence" value="ECO:0007669"/>
    <property type="project" value="TreeGrafter"/>
</dbReference>
<organism evidence="7 8">
    <name type="scientific">Amphiprion ocellaris</name>
    <name type="common">Clown anemonefish</name>
    <dbReference type="NCBI Taxonomy" id="80972"/>
    <lineage>
        <taxon>Eukaryota</taxon>
        <taxon>Metazoa</taxon>
        <taxon>Chordata</taxon>
        <taxon>Craniata</taxon>
        <taxon>Vertebrata</taxon>
        <taxon>Euteleostomi</taxon>
        <taxon>Actinopterygii</taxon>
        <taxon>Neopterygii</taxon>
        <taxon>Teleostei</taxon>
        <taxon>Neoteleostei</taxon>
        <taxon>Acanthomorphata</taxon>
        <taxon>Ovalentaria</taxon>
        <taxon>Pomacentridae</taxon>
        <taxon>Amphiprion</taxon>
    </lineage>
</organism>
<dbReference type="InterPro" id="IPR002885">
    <property type="entry name" value="PPR_rpt"/>
</dbReference>
<accession>A0AAQ5YAA7</accession>
<dbReference type="Gene3D" id="2.100.10.50">
    <property type="match status" value="1"/>
</dbReference>
<dbReference type="Ensembl" id="ENSAOCT00000072729.1">
    <property type="protein sequence ID" value="ENSAOCP00000049892.1"/>
    <property type="gene ID" value="ENSAOCG00000017453.2"/>
</dbReference>
<dbReference type="PROSITE" id="PS50211">
    <property type="entry name" value="DENN"/>
    <property type="match status" value="1"/>
</dbReference>
<name>A0AAQ5YAA7_AMPOC</name>
<feature type="compositionally biased region" description="Low complexity" evidence="4">
    <location>
        <begin position="948"/>
        <end position="963"/>
    </location>
</feature>
<dbReference type="PANTHER" id="PTHR12296">
    <property type="entry name" value="DENN DOMAIN-CONTAINING PROTEIN 4"/>
    <property type="match status" value="1"/>
</dbReference>
<evidence type="ECO:0000256" key="3">
    <source>
        <dbReference type="PROSITE-ProRule" id="PRU00708"/>
    </source>
</evidence>
<dbReference type="InterPro" id="IPR037516">
    <property type="entry name" value="Tripartite_DENN"/>
</dbReference>
<evidence type="ECO:0000256" key="4">
    <source>
        <dbReference type="SAM" id="MobiDB-lite"/>
    </source>
</evidence>
<dbReference type="SMART" id="SM00801">
    <property type="entry name" value="dDENN"/>
    <property type="match status" value="1"/>
</dbReference>
<feature type="domain" description="UDENN" evidence="5">
    <location>
        <begin position="191"/>
        <end position="637"/>
    </location>
</feature>
<dbReference type="PROSITE" id="PS51375">
    <property type="entry name" value="PPR"/>
    <property type="match status" value="1"/>
</dbReference>
<evidence type="ECO:0000259" key="5">
    <source>
        <dbReference type="PROSITE" id="PS50211"/>
    </source>
</evidence>
<feature type="repeat" description="PPR" evidence="3">
    <location>
        <begin position="773"/>
        <end position="807"/>
    </location>
</feature>
<feature type="compositionally biased region" description="Polar residues" evidence="4">
    <location>
        <begin position="876"/>
        <end position="898"/>
    </location>
</feature>
<dbReference type="Gene3D" id="1.25.40.10">
    <property type="entry name" value="Tetratricopeptide repeat domain"/>
    <property type="match status" value="1"/>
</dbReference>
<keyword evidence="2" id="KW-0344">Guanine-nucleotide releasing factor</keyword>
<feature type="compositionally biased region" description="Low complexity" evidence="4">
    <location>
        <begin position="1116"/>
        <end position="1131"/>
    </location>
</feature>
<feature type="region of interest" description="Disordered" evidence="4">
    <location>
        <begin position="1116"/>
        <end position="1142"/>
    </location>
</feature>
<feature type="region of interest" description="Disordered" evidence="4">
    <location>
        <begin position="876"/>
        <end position="963"/>
    </location>
</feature>
<feature type="domain" description="MABP" evidence="6">
    <location>
        <begin position="42"/>
        <end position="199"/>
    </location>
</feature>
<dbReference type="GO" id="GO:0005829">
    <property type="term" value="C:cytosol"/>
    <property type="evidence" value="ECO:0007669"/>
    <property type="project" value="UniProtKB-ARBA"/>
</dbReference>
<proteinExistence type="predicted"/>
<dbReference type="InterPro" id="IPR001194">
    <property type="entry name" value="cDENN_dom"/>
</dbReference>
<dbReference type="Proteomes" id="UP001501940">
    <property type="component" value="Chromosome 3"/>
</dbReference>
<gene>
    <name evidence="7" type="primary">DENND4A</name>
</gene>
<dbReference type="GO" id="GO:0005085">
    <property type="term" value="F:guanyl-nucleotide exchange factor activity"/>
    <property type="evidence" value="ECO:0007669"/>
    <property type="project" value="UniProtKB-KW"/>
</dbReference>
<dbReference type="PROSITE" id="PS51498">
    <property type="entry name" value="MABP"/>
    <property type="match status" value="1"/>
</dbReference>
<evidence type="ECO:0008006" key="9">
    <source>
        <dbReference type="Google" id="ProtNLM"/>
    </source>
</evidence>
<evidence type="ECO:0000313" key="7">
    <source>
        <dbReference type="Ensembl" id="ENSAOCP00000049892.1"/>
    </source>
</evidence>
<reference evidence="7" key="2">
    <citation type="submission" date="2025-08" db="UniProtKB">
        <authorList>
            <consortium name="Ensembl"/>
        </authorList>
    </citation>
    <scope>IDENTIFICATION</scope>
</reference>
<evidence type="ECO:0000256" key="2">
    <source>
        <dbReference type="ARBA" id="ARBA00022658"/>
    </source>
</evidence>
<dbReference type="FunFam" id="3.40.50.11500:FF:000003">
    <property type="entry name" value="DENN domain containing 4C"/>
    <property type="match status" value="1"/>
</dbReference>
<dbReference type="FunFam" id="1.25.40.10:FF:000042">
    <property type="entry name" value="C-myc promoter-binding protein isoform X1"/>
    <property type="match status" value="1"/>
</dbReference>
<dbReference type="PANTHER" id="PTHR12296:SF16">
    <property type="entry name" value="C-MYC PROMOTER-BINDING PROTEIN"/>
    <property type="match status" value="1"/>
</dbReference>
<reference evidence="7" key="3">
    <citation type="submission" date="2025-09" db="UniProtKB">
        <authorList>
            <consortium name="Ensembl"/>
        </authorList>
    </citation>
    <scope>IDENTIFICATION</scope>
</reference>
<reference evidence="7 8" key="1">
    <citation type="submission" date="2022-01" db="EMBL/GenBank/DDBJ databases">
        <title>A chromosome-scale genome assembly of the false clownfish, Amphiprion ocellaris.</title>
        <authorList>
            <person name="Ryu T."/>
        </authorList>
    </citation>
    <scope>NUCLEOTIDE SEQUENCE [LARGE SCALE GENOMIC DNA]</scope>
</reference>
<sequence length="1263" mass="140162">MMEDKGPRVADYFVVAGLTDSSKPLEEDLHFDDAGPKSVKPKAPITDVAVVIRSLGEEVPPGFTCVENTPSGLSAELNGASLRGPQIFLCFKRGRDKPPLTDLGVLYEWKEKLKPGCHIVQTTPSGRPANISSSSSQRIYITYRRAPKSQPHTSLAVTDVCVIIPGKGEVPPHTFCKVDKNLNSSMWGSSVYLCYKKSLAKANAIAYKAGLLCRYPEEDYESFPLPESVPMFCLPMGAMIECWPAHTKHSLPVFSTFVLTGASGEKVYGAAIQFYEPYSEENLSERQRSQLGLPSSDFEPDGTRNVYSNKSICLLSHWPFFQSFRSFLTFLYRYSISGPHAVPIEKHISHFMQNVPFPSTQRPRILVQLSPHDSLILSQPVSSPLPLSGGSLSTLLLNLGPKNAATLLVLAVTEHKILVHSLRPAVLTSVTEALVSMIFPFHWPCPYIPLCPLALADVLSAPCPFIVGVDSRYFDLYVPPADISCVDLDTNTISQKDDKKALTWKILPRRACKHLLNTLNKLHQQLTEGESSLMLCHLIMTDCELNGGKSLHTLELEIQEAFLRFMAAILRGYRSYLQPITQAPSEKTTDANSLFDLQGFLKSRDRSNQRFYSLMTKTQMFSRFIEECSFVSDKDASLAFFDECVDKMDSERPEDTRLIELDESHRSEHTVYINPPELPPLPLGEEHPLCYRATIHLCTRSVLLQEIKSAQRMAKTYSSMPQMWSKCLLRHCYGLWFICLPGFVGNCHSKVRALRTAYDVLRKMQDKKLQAPDEVCYRVLLQLCGQYSQPVLAVRVLFEMKKAGVQPNAITYGYYNKAVLESTWPSTTRGGYFLWGKLRNVVLAVLHFKQAGRKHGGTPTARRNLAEEIESYMNNVNSPLSSRTPSMDLQNPSSPLFRSTSSPHASPQSSTLTRSNTHLPLPVRPKERLRQSPSLPLGVCSKDRERPSSLVSPSSPTPSASSFSMDSLFTPTLDIFKSSVISAGKGVAEKASRLYSRLSSQTSLTQVSNLIFSTDNISNTMLITGSYLNSSHVMVLMSSCSLCKTCDSLVYDEEIMAGWTANDSNLNSTCPFCGTAFLPFLNVEIKDLRPQSSNPVKEEDTSVPLTPEAKMSAADCAAQSSAAPSQTQESSGSPEMPALASTSTSAPVTVPYLSPLVLWKELESLLVNEGDQAISSPSVVDQHPIVFWNLVWYFRRLELPSNLPALILASQHCSHGDQVKIAVKFTHIYNIVKMNSVGLSKSHKFCSKINMILSDLLNLLFVV</sequence>
<dbReference type="InterPro" id="IPR011990">
    <property type="entry name" value="TPR-like_helical_dom_sf"/>
</dbReference>
<dbReference type="SMART" id="SM00799">
    <property type="entry name" value="DENN"/>
    <property type="match status" value="1"/>
</dbReference>
<dbReference type="GO" id="GO:0032483">
    <property type="term" value="P:regulation of Rab protein signal transduction"/>
    <property type="evidence" value="ECO:0007669"/>
    <property type="project" value="TreeGrafter"/>
</dbReference>
<dbReference type="SMART" id="SM00800">
    <property type="entry name" value="uDENN"/>
    <property type="match status" value="1"/>
</dbReference>
<evidence type="ECO:0000256" key="1">
    <source>
        <dbReference type="ARBA" id="ARBA00022553"/>
    </source>
</evidence>
<dbReference type="InterPro" id="IPR043153">
    <property type="entry name" value="DENN_C"/>
</dbReference>
<dbReference type="InterPro" id="IPR005112">
    <property type="entry name" value="dDENN_dom"/>
</dbReference>
<dbReference type="InterPro" id="IPR023341">
    <property type="entry name" value="MABP"/>
</dbReference>
<dbReference type="Gene3D" id="3.40.50.11500">
    <property type="match status" value="1"/>
</dbReference>
<keyword evidence="1" id="KW-0597">Phosphoprotein</keyword>
<dbReference type="Pfam" id="PF02141">
    <property type="entry name" value="DENN"/>
    <property type="match status" value="1"/>
</dbReference>
<evidence type="ECO:0000313" key="8">
    <source>
        <dbReference type="Proteomes" id="UP001501940"/>
    </source>
</evidence>
<evidence type="ECO:0000259" key="6">
    <source>
        <dbReference type="PROSITE" id="PS51498"/>
    </source>
</evidence>
<keyword evidence="8" id="KW-1185">Reference proteome</keyword>
<dbReference type="AlphaFoldDB" id="A0AAQ5YAA7"/>
<dbReference type="InterPro" id="IPR005113">
    <property type="entry name" value="uDENN_dom"/>
</dbReference>
<dbReference type="NCBIfam" id="TIGR00756">
    <property type="entry name" value="PPR"/>
    <property type="match status" value="1"/>
</dbReference>
<feature type="compositionally biased region" description="Low complexity" evidence="4">
    <location>
        <begin position="899"/>
        <end position="911"/>
    </location>
</feature>
<dbReference type="InterPro" id="IPR051696">
    <property type="entry name" value="DENN_Domain_GEFs"/>
</dbReference>
<protein>
    <recommendedName>
        <fullName evidence="9">DENN/MADD domain containing 4A</fullName>
    </recommendedName>
</protein>